<keyword evidence="1" id="KW-0472">Membrane</keyword>
<name>A0A0N4U256_DRAME</name>
<organism evidence="3 5">
    <name type="scientific">Dracunculus medinensis</name>
    <name type="common">Guinea worm</name>
    <dbReference type="NCBI Taxonomy" id="318479"/>
    <lineage>
        <taxon>Eukaryota</taxon>
        <taxon>Metazoa</taxon>
        <taxon>Ecdysozoa</taxon>
        <taxon>Nematoda</taxon>
        <taxon>Chromadorea</taxon>
        <taxon>Rhabditida</taxon>
        <taxon>Spirurina</taxon>
        <taxon>Dracunculoidea</taxon>
        <taxon>Dracunculidae</taxon>
        <taxon>Dracunculus</taxon>
    </lineage>
</organism>
<dbReference type="EMBL" id="UYYG01001151">
    <property type="protein sequence ID" value="VDN55118.1"/>
    <property type="molecule type" value="Genomic_DNA"/>
</dbReference>
<keyword evidence="1" id="KW-1133">Transmembrane helix</keyword>
<reference evidence="2 4" key="2">
    <citation type="submission" date="2018-11" db="EMBL/GenBank/DDBJ databases">
        <authorList>
            <consortium name="Pathogen Informatics"/>
        </authorList>
    </citation>
    <scope>NUCLEOTIDE SEQUENCE [LARGE SCALE GENOMIC DNA]</scope>
</reference>
<reference evidence="5" key="1">
    <citation type="submission" date="2017-02" db="UniProtKB">
        <authorList>
            <consortium name="WormBaseParasite"/>
        </authorList>
    </citation>
    <scope>IDENTIFICATION</scope>
</reference>
<evidence type="ECO:0000313" key="2">
    <source>
        <dbReference type="EMBL" id="VDN55118.1"/>
    </source>
</evidence>
<sequence>MDCYSAVTKNDVINIDDDEYFNIVLCYLGSALFLFGRYPSTWLYVVLESGTHDSILRKLNGECRVTRSKISKIASISCSKASDERFVKSSNISYKHGRLGYPIGAYD</sequence>
<evidence type="ECO:0000313" key="4">
    <source>
        <dbReference type="Proteomes" id="UP000274756"/>
    </source>
</evidence>
<accession>A0A0N4U256</accession>
<evidence type="ECO:0000313" key="3">
    <source>
        <dbReference type="Proteomes" id="UP000038040"/>
    </source>
</evidence>
<proteinExistence type="predicted"/>
<evidence type="ECO:0000313" key="5">
    <source>
        <dbReference type="WBParaSite" id="DME_0000073101-mRNA-1"/>
    </source>
</evidence>
<gene>
    <name evidence="2" type="ORF">DME_LOCUS5091</name>
</gene>
<keyword evidence="1" id="KW-0812">Transmembrane</keyword>
<dbReference type="Proteomes" id="UP000038040">
    <property type="component" value="Unplaced"/>
</dbReference>
<feature type="transmembrane region" description="Helical" evidence="1">
    <location>
        <begin position="20"/>
        <end position="38"/>
    </location>
</feature>
<keyword evidence="4" id="KW-1185">Reference proteome</keyword>
<dbReference type="AlphaFoldDB" id="A0A0N4U256"/>
<evidence type="ECO:0000256" key="1">
    <source>
        <dbReference type="SAM" id="Phobius"/>
    </source>
</evidence>
<dbReference type="WBParaSite" id="DME_0000073101-mRNA-1">
    <property type="protein sequence ID" value="DME_0000073101-mRNA-1"/>
    <property type="gene ID" value="DME_0000073101"/>
</dbReference>
<dbReference type="Proteomes" id="UP000274756">
    <property type="component" value="Unassembled WGS sequence"/>
</dbReference>
<protein>
    <submittedName>
        <fullName evidence="5">Transmembrane protein</fullName>
    </submittedName>
</protein>